<comment type="caution">
    <text evidence="1">The sequence shown here is derived from an EMBL/GenBank/DDBJ whole genome shotgun (WGS) entry which is preliminary data.</text>
</comment>
<gene>
    <name evidence="1" type="ORF">LARSCL_LOCUS20798</name>
</gene>
<accession>A0AAV2BSM4</accession>
<proteinExistence type="predicted"/>
<evidence type="ECO:0000313" key="2">
    <source>
        <dbReference type="Proteomes" id="UP001497382"/>
    </source>
</evidence>
<evidence type="ECO:0000313" key="1">
    <source>
        <dbReference type="EMBL" id="CAL1298338.1"/>
    </source>
</evidence>
<protein>
    <submittedName>
        <fullName evidence="1">Uncharacterized protein</fullName>
    </submittedName>
</protein>
<organism evidence="1 2">
    <name type="scientific">Larinioides sclopetarius</name>
    <dbReference type="NCBI Taxonomy" id="280406"/>
    <lineage>
        <taxon>Eukaryota</taxon>
        <taxon>Metazoa</taxon>
        <taxon>Ecdysozoa</taxon>
        <taxon>Arthropoda</taxon>
        <taxon>Chelicerata</taxon>
        <taxon>Arachnida</taxon>
        <taxon>Araneae</taxon>
        <taxon>Araneomorphae</taxon>
        <taxon>Entelegynae</taxon>
        <taxon>Araneoidea</taxon>
        <taxon>Araneidae</taxon>
        <taxon>Larinioides</taxon>
    </lineage>
</organism>
<dbReference type="EMBL" id="CAXIEN010000459">
    <property type="protein sequence ID" value="CAL1298338.1"/>
    <property type="molecule type" value="Genomic_DNA"/>
</dbReference>
<sequence>MQTLIRNLVYLKLPSRKAEPDAIFSDKRNTVYTSLRETAFVYEHSSRILVPLLTKRVYIFPTLLDFHVDRLMFCCRDSNEEFHKASYLWSSFSSLEERHGYSKRIGQSSAKNLVSITYITKRNCNEKTFVPMTDDLQAVALKTEFCKQSGADK</sequence>
<name>A0AAV2BSM4_9ARAC</name>
<dbReference type="Proteomes" id="UP001497382">
    <property type="component" value="Unassembled WGS sequence"/>
</dbReference>
<dbReference type="AlphaFoldDB" id="A0AAV2BSM4"/>
<keyword evidence="2" id="KW-1185">Reference proteome</keyword>
<reference evidence="1 2" key="1">
    <citation type="submission" date="2024-04" db="EMBL/GenBank/DDBJ databases">
        <authorList>
            <person name="Rising A."/>
            <person name="Reimegard J."/>
            <person name="Sonavane S."/>
            <person name="Akerstrom W."/>
            <person name="Nylinder S."/>
            <person name="Hedman E."/>
            <person name="Kallberg Y."/>
        </authorList>
    </citation>
    <scope>NUCLEOTIDE SEQUENCE [LARGE SCALE GENOMIC DNA]</scope>
</reference>